<dbReference type="Gene3D" id="3.40.50.300">
    <property type="entry name" value="P-loop containing nucleotide triphosphate hydrolases"/>
    <property type="match status" value="1"/>
</dbReference>
<evidence type="ECO:0000256" key="4">
    <source>
        <dbReference type="ARBA" id="ARBA00022840"/>
    </source>
</evidence>
<proteinExistence type="predicted"/>
<dbReference type="InterPro" id="IPR027417">
    <property type="entry name" value="P-loop_NTPase"/>
</dbReference>
<feature type="transmembrane region" description="Helical" evidence="7">
    <location>
        <begin position="215"/>
        <end position="233"/>
    </location>
</feature>
<dbReference type="Pfam" id="PF12698">
    <property type="entry name" value="ABC2_membrane_3"/>
    <property type="match status" value="1"/>
</dbReference>
<feature type="transmembrane region" description="Helical" evidence="7">
    <location>
        <begin position="394"/>
        <end position="416"/>
    </location>
</feature>
<reference evidence="9 10" key="1">
    <citation type="submission" date="2020-08" db="EMBL/GenBank/DDBJ databases">
        <authorList>
            <person name="Newling K."/>
            <person name="Davey J."/>
            <person name="Forrester S."/>
        </authorList>
    </citation>
    <scope>NUCLEOTIDE SEQUENCE [LARGE SCALE GENOMIC DNA]</scope>
    <source>
        <strain evidence="10">Crithidia deanei Carvalho (ATCC PRA-265)</strain>
    </source>
</reference>
<dbReference type="PANTHER" id="PTHR19229">
    <property type="entry name" value="ATP-BINDING CASSETTE TRANSPORTER SUBFAMILY A ABCA"/>
    <property type="match status" value="1"/>
</dbReference>
<evidence type="ECO:0000256" key="1">
    <source>
        <dbReference type="ARBA" id="ARBA00004141"/>
    </source>
</evidence>
<evidence type="ECO:0000256" key="5">
    <source>
        <dbReference type="ARBA" id="ARBA00022989"/>
    </source>
</evidence>
<dbReference type="CDD" id="cd03263">
    <property type="entry name" value="ABC_subfamily_A"/>
    <property type="match status" value="1"/>
</dbReference>
<dbReference type="SUPFAM" id="SSF52540">
    <property type="entry name" value="P-loop containing nucleoside triphosphate hydrolases"/>
    <property type="match status" value="1"/>
</dbReference>
<feature type="transmembrane region" description="Helical" evidence="7">
    <location>
        <begin position="299"/>
        <end position="322"/>
    </location>
</feature>
<feature type="transmembrane region" description="Helical" evidence="7">
    <location>
        <begin position="254"/>
        <end position="287"/>
    </location>
</feature>
<accession>A0A7G2CDE5</accession>
<dbReference type="Proteomes" id="UP000515908">
    <property type="component" value="Chromosome 07"/>
</dbReference>
<dbReference type="AlphaFoldDB" id="A0A7G2CDE5"/>
<keyword evidence="3" id="KW-0547">Nucleotide-binding</keyword>
<dbReference type="VEuPathDB" id="TriTrypDB:ADEAN_000419500"/>
<dbReference type="PROSITE" id="PS00211">
    <property type="entry name" value="ABC_TRANSPORTER_1"/>
    <property type="match status" value="1"/>
</dbReference>
<dbReference type="InterPro" id="IPR003593">
    <property type="entry name" value="AAA+_ATPase"/>
</dbReference>
<dbReference type="GO" id="GO:0140359">
    <property type="term" value="F:ABC-type transporter activity"/>
    <property type="evidence" value="ECO:0007669"/>
    <property type="project" value="InterPro"/>
</dbReference>
<feature type="transmembrane region" description="Helical" evidence="7">
    <location>
        <begin position="839"/>
        <end position="862"/>
    </location>
</feature>
<dbReference type="GO" id="GO:0005524">
    <property type="term" value="F:ATP binding"/>
    <property type="evidence" value="ECO:0007669"/>
    <property type="project" value="UniProtKB-KW"/>
</dbReference>
<evidence type="ECO:0000256" key="6">
    <source>
        <dbReference type="ARBA" id="ARBA00023136"/>
    </source>
</evidence>
<protein>
    <submittedName>
        <fullName evidence="9">ABC-2 family transporter protein/ABC transporter, putative</fullName>
    </submittedName>
</protein>
<dbReference type="InterPro" id="IPR026082">
    <property type="entry name" value="ABCA"/>
</dbReference>
<dbReference type="InterPro" id="IPR017871">
    <property type="entry name" value="ABC_transporter-like_CS"/>
</dbReference>
<dbReference type="Pfam" id="PF00005">
    <property type="entry name" value="ABC_tran"/>
    <property type="match status" value="1"/>
</dbReference>
<dbReference type="SMART" id="SM00382">
    <property type="entry name" value="AAA"/>
    <property type="match status" value="1"/>
</dbReference>
<dbReference type="OrthoDB" id="6512918at2759"/>
<dbReference type="EMBL" id="LR877151">
    <property type="protein sequence ID" value="CAD2216723.1"/>
    <property type="molecule type" value="Genomic_DNA"/>
</dbReference>
<evidence type="ECO:0000313" key="9">
    <source>
        <dbReference type="EMBL" id="CAD2216723.1"/>
    </source>
</evidence>
<sequence length="878" mass="97861">MSAVYCPTGPTIPEGFCYDRMLGMVATNVTKLVELTSAEAPLLDDVIGYHWCLMDEQFSKFVTNEALKGGKILFAPKSPEVENLVEYFNTTSAYFKVIFGGIYDTAEAASNYVRDHSNENDPVWAVVQVDAFSTEKFDVSIRLNATAIPSTASVINKNYLGGKETGGNVNYILSGFATLQKMVYDYYITEVLQLDVVEPVVYTPMPTPSFVAHKFLAVGGMLAPLVIVLGFLYPVSQMTKRIVVEKELRIREAMLIMGLSEGIMYLAWALVYMIMYAVVSLITAIVLRFSYLPNTSFGYVFFLFLFFSYSAVALSFAIAGLFSKARLSALLSPLIYFVMAIPLFAMQSVSPSGKTGICLLSPSALSVGIGLLFEHEMQGGAQIAELNSKSDSPTLLIVFIFLFIDILLYLLLTVYFEMVIPKQWGTTKNPLFFIIDPIKAICCRGKREEGEYDDGRAEDGVFEEIKDEESAPVRILGLRKKFKRGGKSFLAVNNLYWSLKQGEISVLLGHNGAGKSTTMNLMTGMLAADKGDCIIYGKSIVKQKRKARQEIGLCPQHNILWPKLTVREHLDYYAALKGLKKETRDRAVEMLLAGVDLKEKEFYRSDALSGGQKRKLSVSVAFVGGSRLIFLDEPTAGMDVGARRHTWGLLKRLSRNHTILLSTHFMDEADLLGNTVAIMSQGRLQCCGSNMFLKSQLGIGFIITMSVIPHVQRPPIENTVRQFVPNAEALSCGAGEMSYRLPMKSKETFPDLLTTIEDKSDDLGIKAYSLSATTLEEIFLQIAEKGLEHEEHDAEVAADGAGAVWNVELIEKRSHLLWSQFRAMMVKRFWNGVRDFRTLFFQIICPVVCVLLAMLLTLIKFWSLPDANAEREYLQQVD</sequence>
<keyword evidence="6 7" id="KW-0472">Membrane</keyword>
<dbReference type="GO" id="GO:0005319">
    <property type="term" value="F:lipid transporter activity"/>
    <property type="evidence" value="ECO:0007669"/>
    <property type="project" value="TreeGrafter"/>
</dbReference>
<dbReference type="InterPro" id="IPR013525">
    <property type="entry name" value="ABC2_TM"/>
</dbReference>
<comment type="subcellular location">
    <subcellularLocation>
        <location evidence="1">Membrane</location>
        <topology evidence="1">Multi-pass membrane protein</topology>
    </subcellularLocation>
</comment>
<name>A0A7G2CDE5_9TRYP</name>
<keyword evidence="5 7" id="KW-1133">Transmembrane helix</keyword>
<dbReference type="InterPro" id="IPR003439">
    <property type="entry name" value="ABC_transporter-like_ATP-bd"/>
</dbReference>
<evidence type="ECO:0000256" key="2">
    <source>
        <dbReference type="ARBA" id="ARBA00022692"/>
    </source>
</evidence>
<evidence type="ECO:0000259" key="8">
    <source>
        <dbReference type="PROSITE" id="PS50893"/>
    </source>
</evidence>
<feature type="transmembrane region" description="Helical" evidence="7">
    <location>
        <begin position="329"/>
        <end position="347"/>
    </location>
</feature>
<keyword evidence="4" id="KW-0067">ATP-binding</keyword>
<dbReference type="GO" id="GO:0016020">
    <property type="term" value="C:membrane"/>
    <property type="evidence" value="ECO:0007669"/>
    <property type="project" value="UniProtKB-SubCell"/>
</dbReference>
<evidence type="ECO:0000256" key="7">
    <source>
        <dbReference type="SAM" id="Phobius"/>
    </source>
</evidence>
<keyword evidence="10" id="KW-1185">Reference proteome</keyword>
<gene>
    <name evidence="9" type="ORF">ADEAN_000419500</name>
</gene>
<dbReference type="FunFam" id="3.40.50.300:FF:000933">
    <property type="entry name" value="ABC transporter A family member 7"/>
    <property type="match status" value="1"/>
</dbReference>
<dbReference type="GO" id="GO:0016887">
    <property type="term" value="F:ATP hydrolysis activity"/>
    <property type="evidence" value="ECO:0007669"/>
    <property type="project" value="InterPro"/>
</dbReference>
<organism evidence="9 10">
    <name type="scientific">Angomonas deanei</name>
    <dbReference type="NCBI Taxonomy" id="59799"/>
    <lineage>
        <taxon>Eukaryota</taxon>
        <taxon>Discoba</taxon>
        <taxon>Euglenozoa</taxon>
        <taxon>Kinetoplastea</taxon>
        <taxon>Metakinetoplastina</taxon>
        <taxon>Trypanosomatida</taxon>
        <taxon>Trypanosomatidae</taxon>
        <taxon>Strigomonadinae</taxon>
        <taxon>Angomonas</taxon>
    </lineage>
</organism>
<feature type="domain" description="ABC transporter" evidence="8">
    <location>
        <begin position="473"/>
        <end position="706"/>
    </location>
</feature>
<evidence type="ECO:0000313" key="10">
    <source>
        <dbReference type="Proteomes" id="UP000515908"/>
    </source>
</evidence>
<dbReference type="PROSITE" id="PS50893">
    <property type="entry name" value="ABC_TRANSPORTER_2"/>
    <property type="match status" value="1"/>
</dbReference>
<keyword evidence="2 7" id="KW-0812">Transmembrane</keyword>
<evidence type="ECO:0000256" key="3">
    <source>
        <dbReference type="ARBA" id="ARBA00022741"/>
    </source>
</evidence>